<evidence type="ECO:0000256" key="15">
    <source>
        <dbReference type="PROSITE-ProRule" id="PRU10141"/>
    </source>
</evidence>
<keyword evidence="9" id="KW-0418">Kinase</keyword>
<comment type="similarity">
    <text evidence="2">In the N-terminal section; belongs to the leguminous lectin family.</text>
</comment>
<keyword evidence="13" id="KW-0675">Receptor</keyword>
<dbReference type="Gene3D" id="1.10.510.10">
    <property type="entry name" value="Transferase(Phosphotransferase) domain 1"/>
    <property type="match status" value="1"/>
</dbReference>
<evidence type="ECO:0000256" key="13">
    <source>
        <dbReference type="ARBA" id="ARBA00023170"/>
    </source>
</evidence>
<evidence type="ECO:0000313" key="20">
    <source>
        <dbReference type="Proteomes" id="UP000596660"/>
    </source>
</evidence>
<evidence type="ECO:0000256" key="4">
    <source>
        <dbReference type="ARBA" id="ARBA00022475"/>
    </source>
</evidence>
<feature type="transmembrane region" description="Helical" evidence="17">
    <location>
        <begin position="60"/>
        <end position="82"/>
    </location>
</feature>
<keyword evidence="14" id="KW-0325">Glycoprotein</keyword>
<proteinExistence type="inferred from homology"/>
<comment type="similarity">
    <text evidence="3">In the C-terminal section; belongs to the protein kinase superfamily. Ser/Thr protein kinase family.</text>
</comment>
<reference evidence="19" key="1">
    <citation type="journal article" date="2017" name="Nature">
        <title>The genome of Chenopodium quinoa.</title>
        <authorList>
            <person name="Jarvis D.E."/>
            <person name="Ho Y.S."/>
            <person name="Lightfoot D.J."/>
            <person name="Schmoeckel S.M."/>
            <person name="Li B."/>
            <person name="Borm T.J.A."/>
            <person name="Ohyanagi H."/>
            <person name="Mineta K."/>
            <person name="Michell C.T."/>
            <person name="Saber N."/>
            <person name="Kharbatia N.M."/>
            <person name="Rupper R.R."/>
            <person name="Sharp A.R."/>
            <person name="Dally N."/>
            <person name="Boughton B.A."/>
            <person name="Woo Y.H."/>
            <person name="Gao G."/>
            <person name="Schijlen E.G.W.M."/>
            <person name="Guo X."/>
            <person name="Momin A.A."/>
            <person name="Negrao S."/>
            <person name="Al-Babili S."/>
            <person name="Gehring C."/>
            <person name="Roessner U."/>
            <person name="Jung C."/>
            <person name="Murphy K."/>
            <person name="Arold S.T."/>
            <person name="Gojobori T."/>
            <person name="van der Linden C.G."/>
            <person name="van Loo E.N."/>
            <person name="Jellen E.N."/>
            <person name="Maughan P.J."/>
            <person name="Tester M."/>
        </authorList>
    </citation>
    <scope>NUCLEOTIDE SEQUENCE [LARGE SCALE GENOMIC DNA]</scope>
    <source>
        <strain evidence="19">cv. PI 614886</strain>
    </source>
</reference>
<dbReference type="Proteomes" id="UP000596660">
    <property type="component" value="Unplaced"/>
</dbReference>
<evidence type="ECO:0000256" key="6">
    <source>
        <dbReference type="ARBA" id="ARBA00022692"/>
    </source>
</evidence>
<evidence type="ECO:0000259" key="18">
    <source>
        <dbReference type="PROSITE" id="PS50011"/>
    </source>
</evidence>
<evidence type="ECO:0000313" key="19">
    <source>
        <dbReference type="EnsemblPlants" id="AUR62013519-RA:cds"/>
    </source>
</evidence>
<comment type="similarity">
    <text evidence="16">Belongs to the protein kinase superfamily.</text>
</comment>
<keyword evidence="8 15" id="KW-0547">Nucleotide-binding</keyword>
<evidence type="ECO:0000256" key="8">
    <source>
        <dbReference type="ARBA" id="ARBA00022741"/>
    </source>
</evidence>
<evidence type="ECO:0000256" key="10">
    <source>
        <dbReference type="ARBA" id="ARBA00022840"/>
    </source>
</evidence>
<keyword evidence="12 17" id="KW-0472">Membrane</keyword>
<dbReference type="PROSITE" id="PS00107">
    <property type="entry name" value="PROTEIN_KINASE_ATP"/>
    <property type="match status" value="1"/>
</dbReference>
<organism evidence="19 20">
    <name type="scientific">Chenopodium quinoa</name>
    <name type="common">Quinoa</name>
    <dbReference type="NCBI Taxonomy" id="63459"/>
    <lineage>
        <taxon>Eukaryota</taxon>
        <taxon>Viridiplantae</taxon>
        <taxon>Streptophyta</taxon>
        <taxon>Embryophyta</taxon>
        <taxon>Tracheophyta</taxon>
        <taxon>Spermatophyta</taxon>
        <taxon>Magnoliopsida</taxon>
        <taxon>eudicotyledons</taxon>
        <taxon>Gunneridae</taxon>
        <taxon>Pentapetalae</taxon>
        <taxon>Caryophyllales</taxon>
        <taxon>Chenopodiaceae</taxon>
        <taxon>Chenopodioideae</taxon>
        <taxon>Atripliceae</taxon>
        <taxon>Chenopodium</taxon>
    </lineage>
</organism>
<keyword evidence="7" id="KW-0732">Signal</keyword>
<dbReference type="SMART" id="SM00220">
    <property type="entry name" value="S_TKc"/>
    <property type="match status" value="1"/>
</dbReference>
<dbReference type="GO" id="GO:0004674">
    <property type="term" value="F:protein serine/threonine kinase activity"/>
    <property type="evidence" value="ECO:0007669"/>
    <property type="project" value="UniProtKB-KW"/>
</dbReference>
<evidence type="ECO:0000256" key="17">
    <source>
        <dbReference type="SAM" id="Phobius"/>
    </source>
</evidence>
<dbReference type="GO" id="GO:0005886">
    <property type="term" value="C:plasma membrane"/>
    <property type="evidence" value="ECO:0007669"/>
    <property type="project" value="UniProtKB-SubCell"/>
</dbReference>
<keyword evidence="4" id="KW-1003">Cell membrane</keyword>
<evidence type="ECO:0000256" key="14">
    <source>
        <dbReference type="ARBA" id="ARBA00023180"/>
    </source>
</evidence>
<dbReference type="GO" id="GO:0002229">
    <property type="term" value="P:defense response to oomycetes"/>
    <property type="evidence" value="ECO:0007669"/>
    <property type="project" value="UniProtKB-ARBA"/>
</dbReference>
<dbReference type="InterPro" id="IPR050528">
    <property type="entry name" value="L-type_Lectin-RKs"/>
</dbReference>
<dbReference type="PROSITE" id="PS00108">
    <property type="entry name" value="PROTEIN_KINASE_ST"/>
    <property type="match status" value="1"/>
</dbReference>
<keyword evidence="6 17" id="KW-0812">Transmembrane</keyword>
<dbReference type="Pfam" id="PF00069">
    <property type="entry name" value="Pkinase"/>
    <property type="match status" value="1"/>
</dbReference>
<evidence type="ECO:0000256" key="12">
    <source>
        <dbReference type="ARBA" id="ARBA00023136"/>
    </source>
</evidence>
<dbReference type="Gene3D" id="3.30.200.20">
    <property type="entry name" value="Phosphorylase Kinase, domain 1"/>
    <property type="match status" value="1"/>
</dbReference>
<evidence type="ECO:0000256" key="16">
    <source>
        <dbReference type="RuleBase" id="RU000304"/>
    </source>
</evidence>
<evidence type="ECO:0000256" key="3">
    <source>
        <dbReference type="ARBA" id="ARBA00010217"/>
    </source>
</evidence>
<evidence type="ECO:0000256" key="2">
    <source>
        <dbReference type="ARBA" id="ARBA00008536"/>
    </source>
</evidence>
<dbReference type="PROSITE" id="PS50011">
    <property type="entry name" value="PROTEIN_KINASE_DOM"/>
    <property type="match status" value="1"/>
</dbReference>
<keyword evidence="11 17" id="KW-1133">Transmembrane helix</keyword>
<keyword evidence="5" id="KW-0808">Transferase</keyword>
<dbReference type="FunFam" id="1.10.510.10:FF:000240">
    <property type="entry name" value="Lectin-domain containing receptor kinase A4.3"/>
    <property type="match status" value="1"/>
</dbReference>
<dbReference type="GO" id="GO:0005524">
    <property type="term" value="F:ATP binding"/>
    <property type="evidence" value="ECO:0007669"/>
    <property type="project" value="UniProtKB-UniRule"/>
</dbReference>
<evidence type="ECO:0000256" key="1">
    <source>
        <dbReference type="ARBA" id="ARBA00004251"/>
    </source>
</evidence>
<keyword evidence="16" id="KW-0723">Serine/threonine-protein kinase</keyword>
<keyword evidence="10 15" id="KW-0067">ATP-binding</keyword>
<dbReference type="EnsemblPlants" id="AUR62013519-RA">
    <property type="protein sequence ID" value="AUR62013519-RA:cds"/>
    <property type="gene ID" value="AUR62013519"/>
</dbReference>
<sequence length="387" mass="43804">MYVGFSASNRDGSALHVINGWEFKTFEFDFSTVDRDEEGGDCVNCTPGEVSDDDNKKDEIALTGIISALSFLAVVVVIYFVWLSRKSVISDREKNRRNELKKGPMKLHLSEIESATDGFSRGRIIGQGTSATVYKGILFHEQVVAVKRFNDASDDSDAFRVLTCEQRLNIVLGIASGLTYLHEECNRQIIHRDVKTSNVMLDSDFNPKLGDFGLVEVYDRDSRLRKPTIPAGTIGYIAPEYLHLGVPTINSDVYSFGVVVLEVVTGRRPTENKQGYLTDWIWNLWERGKLIEAVDWRMMGWYSKEDMERMLKVGLCCVHLDNKKRPTIKEAHMMLKGELQVPDLPAKRPDVKFRAANHGASRKILKVGGDDVEECPWSTPRTHFSEY</sequence>
<protein>
    <recommendedName>
        <fullName evidence="18">Protein kinase domain-containing protein</fullName>
    </recommendedName>
</protein>
<evidence type="ECO:0000256" key="5">
    <source>
        <dbReference type="ARBA" id="ARBA00022679"/>
    </source>
</evidence>
<dbReference type="InterPro" id="IPR017441">
    <property type="entry name" value="Protein_kinase_ATP_BS"/>
</dbReference>
<evidence type="ECO:0000256" key="11">
    <source>
        <dbReference type="ARBA" id="ARBA00022989"/>
    </source>
</evidence>
<dbReference type="PANTHER" id="PTHR27007">
    <property type="match status" value="1"/>
</dbReference>
<dbReference type="SUPFAM" id="SSF56112">
    <property type="entry name" value="Protein kinase-like (PK-like)"/>
    <property type="match status" value="1"/>
</dbReference>
<evidence type="ECO:0000256" key="7">
    <source>
        <dbReference type="ARBA" id="ARBA00022729"/>
    </source>
</evidence>
<dbReference type="AlphaFoldDB" id="A0A803LHS2"/>
<dbReference type="Gramene" id="AUR62013519-RA">
    <property type="protein sequence ID" value="AUR62013519-RA:cds"/>
    <property type="gene ID" value="AUR62013519"/>
</dbReference>
<feature type="domain" description="Protein kinase" evidence="18">
    <location>
        <begin position="60"/>
        <end position="335"/>
    </location>
</feature>
<evidence type="ECO:0000256" key="9">
    <source>
        <dbReference type="ARBA" id="ARBA00022777"/>
    </source>
</evidence>
<keyword evidence="20" id="KW-1185">Reference proteome</keyword>
<comment type="subcellular location">
    <subcellularLocation>
        <location evidence="1">Cell membrane</location>
        <topology evidence="1">Single-pass type I membrane protein</topology>
    </subcellularLocation>
</comment>
<reference evidence="19" key="2">
    <citation type="submission" date="2021-03" db="UniProtKB">
        <authorList>
            <consortium name="EnsemblPlants"/>
        </authorList>
    </citation>
    <scope>IDENTIFICATION</scope>
</reference>
<feature type="binding site" evidence="15">
    <location>
        <position position="147"/>
    </location>
    <ligand>
        <name>ATP</name>
        <dbReference type="ChEBI" id="CHEBI:30616"/>
    </ligand>
</feature>
<dbReference type="InterPro" id="IPR011009">
    <property type="entry name" value="Kinase-like_dom_sf"/>
</dbReference>
<name>A0A803LHS2_CHEQI</name>
<accession>A0A803LHS2</accession>
<dbReference type="InterPro" id="IPR000719">
    <property type="entry name" value="Prot_kinase_dom"/>
</dbReference>
<dbReference type="InterPro" id="IPR008271">
    <property type="entry name" value="Ser/Thr_kinase_AS"/>
</dbReference>